<dbReference type="Gene3D" id="3.60.15.10">
    <property type="entry name" value="Ribonuclease Z/Hydroxyacylglutathione hydrolase-like"/>
    <property type="match status" value="1"/>
</dbReference>
<dbReference type="PANTHER" id="PTHR15032">
    <property type="entry name" value="N-ACYL-PHOSPHATIDYLETHANOLAMINE-HYDROLYZING PHOSPHOLIPASE D"/>
    <property type="match status" value="1"/>
</dbReference>
<dbReference type="PIRSF" id="PIRSF038896">
    <property type="entry name" value="NAPE-PLD"/>
    <property type="match status" value="1"/>
</dbReference>
<dbReference type="RefSeq" id="WP_191752804.1">
    <property type="nucleotide sequence ID" value="NZ_JACSQM010000002.1"/>
</dbReference>
<name>A0ABR8SIT7_9BACL</name>
<dbReference type="PANTHER" id="PTHR15032:SF4">
    <property type="entry name" value="N-ACYL-PHOSPHATIDYLETHANOLAMINE-HYDROLYZING PHOSPHOLIPASE D"/>
    <property type="match status" value="1"/>
</dbReference>
<dbReference type="SUPFAM" id="SSF56281">
    <property type="entry name" value="Metallo-hydrolase/oxidoreductase"/>
    <property type="match status" value="1"/>
</dbReference>
<accession>A0ABR8SIT7</accession>
<feature type="domain" description="Metallo-beta-lactamase" evidence="1">
    <location>
        <begin position="115"/>
        <end position="311"/>
    </location>
</feature>
<dbReference type="EMBL" id="JACSQM010000002">
    <property type="protein sequence ID" value="MBD7963401.1"/>
    <property type="molecule type" value="Genomic_DNA"/>
</dbReference>
<gene>
    <name evidence="2" type="ORF">H9648_04965</name>
</gene>
<protein>
    <submittedName>
        <fullName evidence="2">MBL fold metallo-hydrolase</fullName>
    </submittedName>
</protein>
<evidence type="ECO:0000313" key="2">
    <source>
        <dbReference type="EMBL" id="MBD7963401.1"/>
    </source>
</evidence>
<dbReference type="InterPro" id="IPR036866">
    <property type="entry name" value="RibonucZ/Hydroxyglut_hydro"/>
</dbReference>
<keyword evidence="3" id="KW-1185">Reference proteome</keyword>
<organism evidence="2 3">
    <name type="scientific">Fictibacillus norfolkensis</name>
    <dbReference type="NCBI Taxonomy" id="2762233"/>
    <lineage>
        <taxon>Bacteria</taxon>
        <taxon>Bacillati</taxon>
        <taxon>Bacillota</taxon>
        <taxon>Bacilli</taxon>
        <taxon>Bacillales</taxon>
        <taxon>Fictibacillaceae</taxon>
        <taxon>Fictibacillus</taxon>
    </lineage>
</organism>
<comment type="caution">
    <text evidence="2">The sequence shown here is derived from an EMBL/GenBank/DDBJ whole genome shotgun (WGS) entry which is preliminary data.</text>
</comment>
<dbReference type="InterPro" id="IPR001279">
    <property type="entry name" value="Metallo-B-lactamas"/>
</dbReference>
<evidence type="ECO:0000259" key="1">
    <source>
        <dbReference type="Pfam" id="PF12706"/>
    </source>
</evidence>
<proteinExistence type="predicted"/>
<dbReference type="Proteomes" id="UP000603641">
    <property type="component" value="Unassembled WGS sequence"/>
</dbReference>
<sequence>MLVLGILLVIVTAVFLFMMFHPVFGKKPSKQDRSTYEPVEHYQKGVFTNQIETVMTTDLRSMFPVLKEFLSGNPNRQPKKAIPINSFQLPEEANPETRVTWFGHSALLIEMDGKRILIDPMFGSAPSPVPWFGNKRYSRELPFKIEELPQVDLVVLSHDHYDHLDYGTIKQLKHKVKQFAVPLGVAGHLKRWGVEPDLIKECNWWDEIQVSGISLICSPARHFSGRSISDLNSTLWCSWIIQGMDSTIYFSGDSGYGPHFKEIGKRYGPFDLTLMECGQYHEKWAAIHMMPEETVQAHLDVRGKVMIPIHWGAFTLSLHDWTDPVERAVNAATLSNVQICTPQIGETVTLGSEFLSCSTWWRENMNR</sequence>
<dbReference type="Pfam" id="PF12706">
    <property type="entry name" value="Lactamase_B_2"/>
    <property type="match status" value="1"/>
</dbReference>
<reference evidence="2 3" key="1">
    <citation type="submission" date="2020-08" db="EMBL/GenBank/DDBJ databases">
        <title>A Genomic Blueprint of the Chicken Gut Microbiome.</title>
        <authorList>
            <person name="Gilroy R."/>
            <person name="Ravi A."/>
            <person name="Getino M."/>
            <person name="Pursley I."/>
            <person name="Horton D.L."/>
            <person name="Alikhan N.-F."/>
            <person name="Baker D."/>
            <person name="Gharbi K."/>
            <person name="Hall N."/>
            <person name="Watson M."/>
            <person name="Adriaenssens E.M."/>
            <person name="Foster-Nyarko E."/>
            <person name="Jarju S."/>
            <person name="Secka A."/>
            <person name="Antonio M."/>
            <person name="Oren A."/>
            <person name="Chaudhuri R."/>
            <person name="La Ragione R.M."/>
            <person name="Hildebrand F."/>
            <person name="Pallen M.J."/>
        </authorList>
    </citation>
    <scope>NUCLEOTIDE SEQUENCE [LARGE SCALE GENOMIC DNA]</scope>
    <source>
        <strain evidence="2 3">Sa2CUA10</strain>
    </source>
</reference>
<dbReference type="InterPro" id="IPR024884">
    <property type="entry name" value="NAPE-PLD"/>
</dbReference>
<evidence type="ECO:0000313" key="3">
    <source>
        <dbReference type="Proteomes" id="UP000603641"/>
    </source>
</evidence>